<evidence type="ECO:0000256" key="5">
    <source>
        <dbReference type="ARBA" id="ARBA00023159"/>
    </source>
</evidence>
<dbReference type="Proteomes" id="UP000265000">
    <property type="component" value="Unplaced"/>
</dbReference>
<evidence type="ECO:0000256" key="11">
    <source>
        <dbReference type="SAM" id="Phobius"/>
    </source>
</evidence>
<evidence type="ECO:0000256" key="9">
    <source>
        <dbReference type="RuleBase" id="RU364059"/>
    </source>
</evidence>
<keyword evidence="4 9" id="KW-0805">Transcription regulation</keyword>
<accession>A0A3Q2NSR3</accession>
<dbReference type="GO" id="GO:0003712">
    <property type="term" value="F:transcription coregulator activity"/>
    <property type="evidence" value="ECO:0007669"/>
    <property type="project" value="InterPro"/>
</dbReference>
<dbReference type="InterPro" id="IPR051999">
    <property type="entry name" value="Mediator_complex_subunit_1"/>
</dbReference>
<reference evidence="13" key="1">
    <citation type="submission" date="2025-08" db="UniProtKB">
        <authorList>
            <consortium name="Ensembl"/>
        </authorList>
    </citation>
    <scope>IDENTIFICATION</scope>
</reference>
<feature type="transmembrane region" description="Helical" evidence="11">
    <location>
        <begin position="62"/>
        <end position="84"/>
    </location>
</feature>
<dbReference type="GeneTree" id="ENSGT00660000095569"/>
<feature type="domain" description="Mediator complex subunit Med1" evidence="12">
    <location>
        <begin position="86"/>
        <end position="438"/>
    </location>
</feature>
<evidence type="ECO:0000259" key="12">
    <source>
        <dbReference type="Pfam" id="PF10744"/>
    </source>
</evidence>
<dbReference type="PANTHER" id="PTHR12881">
    <property type="entry name" value="MEDIATOR OF RNA POLYMERASE II TRANSCRIPTION SUBUNIT 1"/>
    <property type="match status" value="1"/>
</dbReference>
<organism evidence="13 14">
    <name type="scientific">Fundulus heteroclitus</name>
    <name type="common">Killifish</name>
    <name type="synonym">Mummichog</name>
    <dbReference type="NCBI Taxonomy" id="8078"/>
    <lineage>
        <taxon>Eukaryota</taxon>
        <taxon>Metazoa</taxon>
        <taxon>Chordata</taxon>
        <taxon>Craniata</taxon>
        <taxon>Vertebrata</taxon>
        <taxon>Euteleostomi</taxon>
        <taxon>Actinopterygii</taxon>
        <taxon>Neopterygii</taxon>
        <taxon>Teleostei</taxon>
        <taxon>Neoteleostei</taxon>
        <taxon>Acanthomorphata</taxon>
        <taxon>Ovalentaria</taxon>
        <taxon>Atherinomorphae</taxon>
        <taxon>Cyprinodontiformes</taxon>
        <taxon>Fundulidae</taxon>
        <taxon>Fundulus</taxon>
    </lineage>
</organism>
<dbReference type="AlphaFoldDB" id="A0A3Q2NSR3"/>
<reference evidence="13" key="2">
    <citation type="submission" date="2025-09" db="UniProtKB">
        <authorList>
            <consortium name="Ensembl"/>
        </authorList>
    </citation>
    <scope>IDENTIFICATION</scope>
</reference>
<evidence type="ECO:0000256" key="8">
    <source>
        <dbReference type="ARBA" id="ARBA00031254"/>
    </source>
</evidence>
<dbReference type="GO" id="GO:0042974">
    <property type="term" value="F:nuclear retinoic acid receptor binding"/>
    <property type="evidence" value="ECO:0007669"/>
    <property type="project" value="TreeGrafter"/>
</dbReference>
<dbReference type="GO" id="GO:0046966">
    <property type="term" value="F:nuclear thyroid hormone receptor binding"/>
    <property type="evidence" value="ECO:0007669"/>
    <property type="project" value="TreeGrafter"/>
</dbReference>
<keyword evidence="5 9" id="KW-0010">Activator</keyword>
<keyword evidence="14" id="KW-1185">Reference proteome</keyword>
<dbReference type="InterPro" id="IPR019680">
    <property type="entry name" value="Mediator_Med1"/>
</dbReference>
<evidence type="ECO:0000256" key="3">
    <source>
        <dbReference type="ARBA" id="ARBA00020612"/>
    </source>
</evidence>
<proteinExistence type="inferred from homology"/>
<feature type="region of interest" description="Disordered" evidence="10">
    <location>
        <begin position="551"/>
        <end position="580"/>
    </location>
</feature>
<dbReference type="Ensembl" id="ENSFHET00000012777.1">
    <property type="protein sequence ID" value="ENSFHEP00000002110.1"/>
    <property type="gene ID" value="ENSFHEG00000000085.1"/>
</dbReference>
<evidence type="ECO:0000256" key="7">
    <source>
        <dbReference type="ARBA" id="ARBA00023242"/>
    </source>
</evidence>
<evidence type="ECO:0000256" key="2">
    <source>
        <dbReference type="ARBA" id="ARBA00006210"/>
    </source>
</evidence>
<dbReference type="GO" id="GO:0045944">
    <property type="term" value="P:positive regulation of transcription by RNA polymerase II"/>
    <property type="evidence" value="ECO:0007669"/>
    <property type="project" value="UniProtKB-ARBA"/>
</dbReference>
<keyword evidence="7 9" id="KW-0539">Nucleus</keyword>
<evidence type="ECO:0000313" key="13">
    <source>
        <dbReference type="Ensembl" id="ENSFHEP00000002110.1"/>
    </source>
</evidence>
<keyword evidence="11" id="KW-0472">Membrane</keyword>
<evidence type="ECO:0000256" key="10">
    <source>
        <dbReference type="SAM" id="MobiDB-lite"/>
    </source>
</evidence>
<keyword evidence="11" id="KW-1133">Transmembrane helix</keyword>
<keyword evidence="11" id="KW-0812">Transmembrane</keyword>
<name>A0A3Q2NSR3_FUNHE</name>
<sequence length="616" mass="67278">METPEFLTCTASLQRRVGMTHSNLSEDAWRNPGMNPNLVSRLEEVWRGSRKCFWVNSYSNEFSLICPGDIMIFIILFLFLIFAAPSMSKMKCRLEMIAKQQGMGFHFTDATCYLTADLFYLEVLLLPSGEVQEVKVAPHGEHPVPSDSLLHLLRSDNFADFSERLAELFARYDIPGDNETKSKLLTSLKSLWKDLQLLSEMQNEPKCCETRTDLINSGRVGFLMAGKQDYPLSLYFYISPNDGSKNCDSNSDFLAFKELSEIKPAVQEAQVTVGASALTHKLQTTSVIPQPPRLDNQGCPAFVALAEVPTEMLPACFLLRLKPPIPVLSSFVERLGHITDVTVPDFGLQWAPLPKLVMKGSASASSQSQPLDKREVFTVLLADGGVHAYFLPESAWDVPTQRAALMDSVPFTHPAHVPAVLEVLRHQCAVNTLLSSCSDPHSTSPASVCDLYFEVRPESSTSLSVTFHQPRADSLAVLLVDVSNPRCVTCKLFGAGMPDPTLDKYISTVMTSCMSIPATMKALYSRLEEITAAPLPASHTAATEAENDHLSPVMDADGQLPAASQSEATPEHSHVPGSACSAVSVAPSELSPEINASVLHNPYPGDPVGVMANCQS</sequence>
<dbReference type="Pfam" id="PF10744">
    <property type="entry name" value="Med1"/>
    <property type="match status" value="1"/>
</dbReference>
<dbReference type="GO" id="GO:0042809">
    <property type="term" value="F:nuclear vitamin D receptor binding"/>
    <property type="evidence" value="ECO:0007669"/>
    <property type="project" value="TreeGrafter"/>
</dbReference>
<evidence type="ECO:0000256" key="6">
    <source>
        <dbReference type="ARBA" id="ARBA00023163"/>
    </source>
</evidence>
<keyword evidence="6 9" id="KW-0804">Transcription</keyword>
<comment type="function">
    <text evidence="9">Component of the Mediator complex, a coactivator involved in the regulated transcription of nearly all RNA polymerase II-dependent genes. Mediator functions as a bridge to convey information from gene-specific regulatory proteins to the basal RNA polymerase II transcription machinery. Mediator is recruited to promoters by direct interactions with regulatory proteins and serves as a scaffold for the assembly of a functional preinitiation complex with RNA polymerase II and the general transcription factors.</text>
</comment>
<dbReference type="PANTHER" id="PTHR12881:SF4">
    <property type="entry name" value="MEDIATOR OF RNA POLYMERASE II TRANSCRIPTION SUBUNIT 1"/>
    <property type="match status" value="1"/>
</dbReference>
<dbReference type="GO" id="GO:0016592">
    <property type="term" value="C:mediator complex"/>
    <property type="evidence" value="ECO:0007669"/>
    <property type="project" value="InterPro"/>
</dbReference>
<evidence type="ECO:0000256" key="1">
    <source>
        <dbReference type="ARBA" id="ARBA00004123"/>
    </source>
</evidence>
<evidence type="ECO:0000256" key="4">
    <source>
        <dbReference type="ARBA" id="ARBA00023015"/>
    </source>
</evidence>
<evidence type="ECO:0000313" key="14">
    <source>
        <dbReference type="Proteomes" id="UP000265000"/>
    </source>
</evidence>
<protein>
    <recommendedName>
        <fullName evidence="3 9">Mediator of RNA polymerase II transcription subunit 1</fullName>
    </recommendedName>
    <alternativeName>
        <fullName evidence="8 9">Mediator complex subunit 1</fullName>
    </alternativeName>
</protein>
<dbReference type="GO" id="GO:0097067">
    <property type="term" value="P:cellular response to thyroid hormone stimulus"/>
    <property type="evidence" value="ECO:0007669"/>
    <property type="project" value="TreeGrafter"/>
</dbReference>
<comment type="similarity">
    <text evidence="2 9">Belongs to the Mediator complex subunit 1 family.</text>
</comment>
<comment type="subcellular location">
    <subcellularLocation>
        <location evidence="1 9">Nucleus</location>
    </subcellularLocation>
</comment>